<comment type="caution">
    <text evidence="9">The sequence shown here is derived from an EMBL/GenBank/DDBJ whole genome shotgun (WGS) entry which is preliminary data.</text>
</comment>
<comment type="subcellular location">
    <subcellularLocation>
        <location evidence="1">Nucleus</location>
    </subcellularLocation>
</comment>
<dbReference type="GO" id="GO:0000150">
    <property type="term" value="F:DNA strand exchange activity"/>
    <property type="evidence" value="ECO:0007669"/>
    <property type="project" value="TreeGrafter"/>
</dbReference>
<dbReference type="PROSITE" id="PS50162">
    <property type="entry name" value="RECA_2"/>
    <property type="match status" value="1"/>
</dbReference>
<gene>
    <name evidence="9" type="ORF">QBC38DRAFT_476404</name>
</gene>
<protein>
    <submittedName>
        <fullName evidence="9">P-loop containing nucleoside triphosphate hydrolase protein</fullName>
    </submittedName>
</protein>
<dbReference type="GO" id="GO:0006312">
    <property type="term" value="P:mitotic recombination"/>
    <property type="evidence" value="ECO:0007669"/>
    <property type="project" value="TreeGrafter"/>
</dbReference>
<dbReference type="GO" id="GO:0140664">
    <property type="term" value="F:ATP-dependent DNA damage sensor activity"/>
    <property type="evidence" value="ECO:0007669"/>
    <property type="project" value="InterPro"/>
</dbReference>
<evidence type="ECO:0000256" key="1">
    <source>
        <dbReference type="ARBA" id="ARBA00004123"/>
    </source>
</evidence>
<sequence>MTDFLRVLPNFPVQKFTALISAIESQGLTTTDLITLDAAEIGKRTHQPLLDIKRLSTAILNSLHADLGISNNSLKHPPPPNRISLLSPTLDSPLSGGIPTSAITEFTSASGAGKTQFLLTLLLSVQLPPSHGGLSKNALYISTESPLSTRRLSQILNSHPILKSLPPEVKKPTLDNIISTCTPDLESQDHILTFQVPVEIQRRNIGLLVIDSIAANYRAEFERKPSGSGGVNMGARTTDLIKLGMHLRDLAQRYDLAIVVSNQVADRFSSNSLNSGPKTPASSLRSGPDLSSPLLSRSRNIPVPSSSLPDNNNNNNNNNPSSSLPPPPYIPPPEDDIVTQNHPALLLDHQQNFFTGWGDNPHPLSLDHPLKTPSLGLVWSTQISARIALFKQPVYNNQGGAPFKRWLKVVWGNDMPATSTSSTEMIEYEIWMGGVRGIGDKEKEKEDKKEEEL</sequence>
<name>A0AAN7BR80_9PEZI</name>
<evidence type="ECO:0000313" key="10">
    <source>
        <dbReference type="Proteomes" id="UP001301958"/>
    </source>
</evidence>
<dbReference type="InterPro" id="IPR020588">
    <property type="entry name" value="RecA_ATP-bd"/>
</dbReference>
<keyword evidence="2" id="KW-0547">Nucleotide-binding</keyword>
<keyword evidence="5" id="KW-0234">DNA repair</keyword>
<reference evidence="9" key="2">
    <citation type="submission" date="2023-05" db="EMBL/GenBank/DDBJ databases">
        <authorList>
            <consortium name="Lawrence Berkeley National Laboratory"/>
            <person name="Steindorff A."/>
            <person name="Hensen N."/>
            <person name="Bonometti L."/>
            <person name="Westerberg I."/>
            <person name="Brannstrom I.O."/>
            <person name="Guillou S."/>
            <person name="Cros-Aarteil S."/>
            <person name="Calhoun S."/>
            <person name="Haridas S."/>
            <person name="Kuo A."/>
            <person name="Mondo S."/>
            <person name="Pangilinan J."/>
            <person name="Riley R."/>
            <person name="Labutti K."/>
            <person name="Andreopoulos B."/>
            <person name="Lipzen A."/>
            <person name="Chen C."/>
            <person name="Yanf M."/>
            <person name="Daum C."/>
            <person name="Ng V."/>
            <person name="Clum A."/>
            <person name="Ohm R."/>
            <person name="Martin F."/>
            <person name="Silar P."/>
            <person name="Natvig D."/>
            <person name="Lalanne C."/>
            <person name="Gautier V."/>
            <person name="Ament-Velasquez S.L."/>
            <person name="Kruys A."/>
            <person name="Hutchinson M.I."/>
            <person name="Powell A.J."/>
            <person name="Barry K."/>
            <person name="Miller A.N."/>
            <person name="Grigoriev I.V."/>
            <person name="Debuchy R."/>
            <person name="Gladieux P."/>
            <person name="Thoren M.H."/>
            <person name="Johannesson H."/>
        </authorList>
    </citation>
    <scope>NUCLEOTIDE SEQUENCE</scope>
    <source>
        <strain evidence="9">CBS 990.96</strain>
    </source>
</reference>
<accession>A0AAN7BR80</accession>
<evidence type="ECO:0000256" key="3">
    <source>
        <dbReference type="ARBA" id="ARBA00022763"/>
    </source>
</evidence>
<dbReference type="InterPro" id="IPR047348">
    <property type="entry name" value="XRCC3-like_C"/>
</dbReference>
<evidence type="ECO:0000256" key="2">
    <source>
        <dbReference type="ARBA" id="ARBA00022741"/>
    </source>
</evidence>
<dbReference type="GO" id="GO:0005634">
    <property type="term" value="C:nucleus"/>
    <property type="evidence" value="ECO:0007669"/>
    <property type="project" value="UniProtKB-SubCell"/>
</dbReference>
<dbReference type="CDD" id="cd19491">
    <property type="entry name" value="XRCC3"/>
    <property type="match status" value="1"/>
</dbReference>
<dbReference type="InterPro" id="IPR027417">
    <property type="entry name" value="P-loop_NTPase"/>
</dbReference>
<evidence type="ECO:0000256" key="4">
    <source>
        <dbReference type="ARBA" id="ARBA00022840"/>
    </source>
</evidence>
<organism evidence="9 10">
    <name type="scientific">Podospora fimiseda</name>
    <dbReference type="NCBI Taxonomy" id="252190"/>
    <lineage>
        <taxon>Eukaryota</taxon>
        <taxon>Fungi</taxon>
        <taxon>Dikarya</taxon>
        <taxon>Ascomycota</taxon>
        <taxon>Pezizomycotina</taxon>
        <taxon>Sordariomycetes</taxon>
        <taxon>Sordariomycetidae</taxon>
        <taxon>Sordariales</taxon>
        <taxon>Podosporaceae</taxon>
        <taxon>Podospora</taxon>
    </lineage>
</organism>
<keyword evidence="6" id="KW-0539">Nucleus</keyword>
<dbReference type="GO" id="GO:0003690">
    <property type="term" value="F:double-stranded DNA binding"/>
    <property type="evidence" value="ECO:0007669"/>
    <property type="project" value="TreeGrafter"/>
</dbReference>
<dbReference type="Gene3D" id="3.40.50.300">
    <property type="entry name" value="P-loop containing nucleotide triphosphate hydrolases"/>
    <property type="match status" value="1"/>
</dbReference>
<dbReference type="InterPro" id="IPR013632">
    <property type="entry name" value="Rad51_C"/>
</dbReference>
<evidence type="ECO:0000256" key="5">
    <source>
        <dbReference type="ARBA" id="ARBA00023204"/>
    </source>
</evidence>
<dbReference type="PANTHER" id="PTHR22942:SF66">
    <property type="entry name" value="RE19845P"/>
    <property type="match status" value="1"/>
</dbReference>
<evidence type="ECO:0000256" key="7">
    <source>
        <dbReference type="SAM" id="MobiDB-lite"/>
    </source>
</evidence>
<keyword evidence="9" id="KW-0378">Hydrolase</keyword>
<dbReference type="PANTHER" id="PTHR22942">
    <property type="entry name" value="RECA/RAD51/RADA DNA STRAND-PAIRING FAMILY MEMBER"/>
    <property type="match status" value="1"/>
</dbReference>
<feature type="domain" description="RecA family profile 1" evidence="8">
    <location>
        <begin position="79"/>
        <end position="264"/>
    </location>
</feature>
<dbReference type="GO" id="GO:0005524">
    <property type="term" value="F:ATP binding"/>
    <property type="evidence" value="ECO:0007669"/>
    <property type="project" value="UniProtKB-KW"/>
</dbReference>
<keyword evidence="3" id="KW-0227">DNA damage</keyword>
<proteinExistence type="predicted"/>
<dbReference type="Pfam" id="PF08423">
    <property type="entry name" value="Rad51"/>
    <property type="match status" value="1"/>
</dbReference>
<evidence type="ECO:0000313" key="9">
    <source>
        <dbReference type="EMBL" id="KAK4228025.1"/>
    </source>
</evidence>
<dbReference type="SUPFAM" id="SSF52540">
    <property type="entry name" value="P-loop containing nucleoside triphosphate hydrolases"/>
    <property type="match status" value="1"/>
</dbReference>
<feature type="compositionally biased region" description="Low complexity" evidence="7">
    <location>
        <begin position="282"/>
        <end position="322"/>
    </location>
</feature>
<dbReference type="GO" id="GO:0061982">
    <property type="term" value="P:meiosis I cell cycle process"/>
    <property type="evidence" value="ECO:0007669"/>
    <property type="project" value="UniProtKB-ARBA"/>
</dbReference>
<dbReference type="GO" id="GO:0000730">
    <property type="term" value="P:DNA recombinase assembly"/>
    <property type="evidence" value="ECO:0007669"/>
    <property type="project" value="TreeGrafter"/>
</dbReference>
<keyword evidence="4" id="KW-0067">ATP-binding</keyword>
<evidence type="ECO:0000256" key="6">
    <source>
        <dbReference type="ARBA" id="ARBA00023242"/>
    </source>
</evidence>
<evidence type="ECO:0000259" key="8">
    <source>
        <dbReference type="PROSITE" id="PS50162"/>
    </source>
</evidence>
<reference evidence="9" key="1">
    <citation type="journal article" date="2023" name="Mol. Phylogenet. Evol.">
        <title>Genome-scale phylogeny and comparative genomics of the fungal order Sordariales.</title>
        <authorList>
            <person name="Hensen N."/>
            <person name="Bonometti L."/>
            <person name="Westerberg I."/>
            <person name="Brannstrom I.O."/>
            <person name="Guillou S."/>
            <person name="Cros-Aarteil S."/>
            <person name="Calhoun S."/>
            <person name="Haridas S."/>
            <person name="Kuo A."/>
            <person name="Mondo S."/>
            <person name="Pangilinan J."/>
            <person name="Riley R."/>
            <person name="LaButti K."/>
            <person name="Andreopoulos B."/>
            <person name="Lipzen A."/>
            <person name="Chen C."/>
            <person name="Yan M."/>
            <person name="Daum C."/>
            <person name="Ng V."/>
            <person name="Clum A."/>
            <person name="Steindorff A."/>
            <person name="Ohm R.A."/>
            <person name="Martin F."/>
            <person name="Silar P."/>
            <person name="Natvig D.O."/>
            <person name="Lalanne C."/>
            <person name="Gautier V."/>
            <person name="Ament-Velasquez S.L."/>
            <person name="Kruys A."/>
            <person name="Hutchinson M.I."/>
            <person name="Powell A.J."/>
            <person name="Barry K."/>
            <person name="Miller A.N."/>
            <person name="Grigoriev I.V."/>
            <person name="Debuchy R."/>
            <person name="Gladieux P."/>
            <person name="Hiltunen Thoren M."/>
            <person name="Johannesson H."/>
        </authorList>
    </citation>
    <scope>NUCLEOTIDE SEQUENCE</scope>
    <source>
        <strain evidence="9">CBS 990.96</strain>
    </source>
</reference>
<keyword evidence="10" id="KW-1185">Reference proteome</keyword>
<dbReference type="GO" id="GO:0042148">
    <property type="term" value="P:DNA strand invasion"/>
    <property type="evidence" value="ECO:0007669"/>
    <property type="project" value="TreeGrafter"/>
</dbReference>
<feature type="compositionally biased region" description="Polar residues" evidence="7">
    <location>
        <begin position="268"/>
        <end position="281"/>
    </location>
</feature>
<dbReference type="Proteomes" id="UP001301958">
    <property type="component" value="Unassembled WGS sequence"/>
</dbReference>
<dbReference type="GO" id="GO:0003697">
    <property type="term" value="F:single-stranded DNA binding"/>
    <property type="evidence" value="ECO:0007669"/>
    <property type="project" value="TreeGrafter"/>
</dbReference>
<feature type="region of interest" description="Disordered" evidence="7">
    <location>
        <begin position="268"/>
        <end position="338"/>
    </location>
</feature>
<feature type="compositionally biased region" description="Pro residues" evidence="7">
    <location>
        <begin position="323"/>
        <end position="332"/>
    </location>
</feature>
<dbReference type="EMBL" id="MU865324">
    <property type="protein sequence ID" value="KAK4228025.1"/>
    <property type="molecule type" value="Genomic_DNA"/>
</dbReference>
<dbReference type="AlphaFoldDB" id="A0AAN7BR80"/>
<dbReference type="GO" id="GO:0016787">
    <property type="term" value="F:hydrolase activity"/>
    <property type="evidence" value="ECO:0007669"/>
    <property type="project" value="UniProtKB-KW"/>
</dbReference>